<feature type="region of interest" description="Disordered" evidence="1">
    <location>
        <begin position="31"/>
        <end position="50"/>
    </location>
</feature>
<evidence type="ECO:0000313" key="3">
    <source>
        <dbReference type="Proteomes" id="UP001500200"/>
    </source>
</evidence>
<accession>A0ABP8V9G6</accession>
<comment type="caution">
    <text evidence="2">The sequence shown here is derived from an EMBL/GenBank/DDBJ whole genome shotgun (WGS) entry which is preliminary data.</text>
</comment>
<evidence type="ECO:0000313" key="2">
    <source>
        <dbReference type="EMBL" id="GAA4655812.1"/>
    </source>
</evidence>
<feature type="compositionally biased region" description="Basic and acidic residues" evidence="1">
    <location>
        <begin position="31"/>
        <end position="44"/>
    </location>
</feature>
<organism evidence="2 3">
    <name type="scientific">Arthrobacter gyeryongensis</name>
    <dbReference type="NCBI Taxonomy" id="1650592"/>
    <lineage>
        <taxon>Bacteria</taxon>
        <taxon>Bacillati</taxon>
        <taxon>Actinomycetota</taxon>
        <taxon>Actinomycetes</taxon>
        <taxon>Micrococcales</taxon>
        <taxon>Micrococcaceae</taxon>
        <taxon>Arthrobacter</taxon>
    </lineage>
</organism>
<protein>
    <submittedName>
        <fullName evidence="2">Uncharacterized protein</fullName>
    </submittedName>
</protein>
<dbReference type="EMBL" id="BAABKK010000052">
    <property type="protein sequence ID" value="GAA4655812.1"/>
    <property type="molecule type" value="Genomic_DNA"/>
</dbReference>
<evidence type="ECO:0000256" key="1">
    <source>
        <dbReference type="SAM" id="MobiDB-lite"/>
    </source>
</evidence>
<dbReference type="Proteomes" id="UP001500200">
    <property type="component" value="Unassembled WGS sequence"/>
</dbReference>
<reference evidence="3" key="1">
    <citation type="journal article" date="2019" name="Int. J. Syst. Evol. Microbiol.">
        <title>The Global Catalogue of Microorganisms (GCM) 10K type strain sequencing project: providing services to taxonomists for standard genome sequencing and annotation.</title>
        <authorList>
            <consortium name="The Broad Institute Genomics Platform"/>
            <consortium name="The Broad Institute Genome Sequencing Center for Infectious Disease"/>
            <person name="Wu L."/>
            <person name="Ma J."/>
        </authorList>
    </citation>
    <scope>NUCLEOTIDE SEQUENCE [LARGE SCALE GENOMIC DNA]</scope>
    <source>
        <strain evidence="3">JCM 18514</strain>
    </source>
</reference>
<gene>
    <name evidence="2" type="ORF">GCM10023346_49050</name>
</gene>
<name>A0ABP8V9G6_9MICC</name>
<proteinExistence type="predicted"/>
<sequence length="86" mass="9523">MDLTQKLRGRGFYGPGLDDLVRTEDAERIDDVHSRGPGDSDHRGLRNVSTPELIVQSAPIYTGQRTERSRGWAEGSPFQPLPKFGG</sequence>
<keyword evidence="3" id="KW-1185">Reference proteome</keyword>
<feature type="region of interest" description="Disordered" evidence="1">
    <location>
        <begin position="62"/>
        <end position="86"/>
    </location>
</feature>